<reference evidence="2" key="1">
    <citation type="submission" date="2022-07" db="EMBL/GenBank/DDBJ databases">
        <title>Phylogenomic reconstructions and comparative analyses of Kickxellomycotina fungi.</title>
        <authorList>
            <person name="Reynolds N.K."/>
            <person name="Stajich J.E."/>
            <person name="Barry K."/>
            <person name="Grigoriev I.V."/>
            <person name="Crous P."/>
            <person name="Smith M.E."/>
        </authorList>
    </citation>
    <scope>NUCLEOTIDE SEQUENCE</scope>
    <source>
        <strain evidence="2">NRRL 1566</strain>
    </source>
</reference>
<feature type="region of interest" description="Disordered" evidence="1">
    <location>
        <begin position="147"/>
        <end position="252"/>
    </location>
</feature>
<comment type="caution">
    <text evidence="2">The sequence shown here is derived from an EMBL/GenBank/DDBJ whole genome shotgun (WGS) entry which is preliminary data.</text>
</comment>
<name>A0A9W8M106_9FUNG</name>
<evidence type="ECO:0000313" key="3">
    <source>
        <dbReference type="Proteomes" id="UP001139887"/>
    </source>
</evidence>
<dbReference type="OrthoDB" id="5560930at2759"/>
<evidence type="ECO:0000313" key="2">
    <source>
        <dbReference type="EMBL" id="KAJ2850221.1"/>
    </source>
</evidence>
<proteinExistence type="predicted"/>
<organism evidence="2 3">
    <name type="scientific">Coemansia brasiliensis</name>
    <dbReference type="NCBI Taxonomy" id="2650707"/>
    <lineage>
        <taxon>Eukaryota</taxon>
        <taxon>Fungi</taxon>
        <taxon>Fungi incertae sedis</taxon>
        <taxon>Zoopagomycota</taxon>
        <taxon>Kickxellomycotina</taxon>
        <taxon>Kickxellomycetes</taxon>
        <taxon>Kickxellales</taxon>
        <taxon>Kickxellaceae</taxon>
        <taxon>Coemansia</taxon>
    </lineage>
</organism>
<feature type="compositionally biased region" description="Low complexity" evidence="1">
    <location>
        <begin position="159"/>
        <end position="171"/>
    </location>
</feature>
<protein>
    <submittedName>
        <fullName evidence="2">Uncharacterized protein</fullName>
    </submittedName>
</protein>
<evidence type="ECO:0000256" key="1">
    <source>
        <dbReference type="SAM" id="MobiDB-lite"/>
    </source>
</evidence>
<gene>
    <name evidence="2" type="ORF">IWW36_002071</name>
</gene>
<dbReference type="EMBL" id="JANBUW010000040">
    <property type="protein sequence ID" value="KAJ2850221.1"/>
    <property type="molecule type" value="Genomic_DNA"/>
</dbReference>
<keyword evidence="3" id="KW-1185">Reference proteome</keyword>
<feature type="compositionally biased region" description="Basic residues" evidence="1">
    <location>
        <begin position="147"/>
        <end position="158"/>
    </location>
</feature>
<dbReference type="AlphaFoldDB" id="A0A9W8M106"/>
<feature type="compositionally biased region" description="Low complexity" evidence="1">
    <location>
        <begin position="200"/>
        <end position="211"/>
    </location>
</feature>
<dbReference type="Proteomes" id="UP001139887">
    <property type="component" value="Unassembled WGS sequence"/>
</dbReference>
<feature type="compositionally biased region" description="Polar residues" evidence="1">
    <location>
        <begin position="172"/>
        <end position="195"/>
    </location>
</feature>
<sequence length="398" mass="42653">MGVSTAPFFAPKIYSVSSSPIVLPNQQYSPPLMEPAEIQTFSPCVPKSMSPEAQPRVKQRGKLPLLNTSIANSSYTYATDIPLTPGADSGMFTLSGLPTPAANACDMGLGSPKFPVSPGTAETSKLPGFTPYLMDIGQPLAPELQHVPRRRSTARRGKSAQSPPALAASQSTGHLTPESASSSLESIARPDTTSTRIKRSLTTLLQRSSSMLRKRESPELAARPRRISKSAEPFVRSCSPTPAPDSRTSPPHYGLAYRDLAASLTASRFNVSTPNSLITSLVGNSMVHVKVIMDNGLAVVVPLIRTIVFARARERILTKFFQGGVPLVETKRCRLAVRCLNGSMAPIDSNPAWRMLMDVVGDASCQQAKAVVHGTPALRTATDKTVVKLTLYLTDSLN</sequence>
<accession>A0A9W8M106</accession>